<dbReference type="SUPFAM" id="SSF54752">
    <property type="entry name" value="RecA protein, C-terminal domain"/>
    <property type="match status" value="1"/>
</dbReference>
<comment type="similarity">
    <text evidence="1 10 12">Belongs to the RecA family.</text>
</comment>
<keyword evidence="3 10" id="KW-0547">Nucleotide-binding</keyword>
<keyword evidence="9 10" id="KW-0742">SOS response</keyword>
<dbReference type="InterPro" id="IPR023400">
    <property type="entry name" value="RecA_C_sf"/>
</dbReference>
<dbReference type="GO" id="GO:0140664">
    <property type="term" value="F:ATP-dependent DNA damage sensor activity"/>
    <property type="evidence" value="ECO:0007669"/>
    <property type="project" value="InterPro"/>
</dbReference>
<dbReference type="Gene3D" id="3.40.50.300">
    <property type="entry name" value="P-loop containing nucleotide triphosphate hydrolases"/>
    <property type="match status" value="1"/>
</dbReference>
<dbReference type="OrthoDB" id="9776733at2"/>
<evidence type="ECO:0000313" key="17">
    <source>
        <dbReference type="Proteomes" id="UP000295662"/>
    </source>
</evidence>
<comment type="subcellular location">
    <subcellularLocation>
        <location evidence="10">Cytoplasm</location>
    </subcellularLocation>
</comment>
<dbReference type="GO" id="GO:0003697">
    <property type="term" value="F:single-stranded DNA binding"/>
    <property type="evidence" value="ECO:0007669"/>
    <property type="project" value="UniProtKB-UniRule"/>
</dbReference>
<feature type="domain" description="RecA family profile 2" evidence="15">
    <location>
        <begin position="215"/>
        <end position="289"/>
    </location>
</feature>
<dbReference type="AlphaFoldDB" id="A0A4R7RPD3"/>
<sequence length="365" mass="38844">MAKSPAKESSAEPTNKIAEARARNLDIALQQIHKDFGEGSILRMAGNEKVDVAVIPTGNILIDQALGVGGFARGRVVEVYGPESSGKTTLTLTVIAQAQKAGGIAAFIDVEHALDPNYARRLGVKMDELLVSQPSSGEEALRICETLVRSNALDVIVIDSVAALVTRQELEGDIGDSTVGAQARLMSAALRKLTAIISKARTCCIFTNQIREKIGVMFGNPETTPGGKALKFYSSVRVDIRRIGAIKSSDGTVTGNRTKVKIVKNKLAPPYTEAEFDIMYNEGISNVGSMLDLAMEHDILQKRGSWISYKGTQLAQGRDAAKEALKTDTKLYEEIEQAVKAKLAEKGISTGGGGSPAAAAAEKAE</sequence>
<dbReference type="PANTHER" id="PTHR45900:SF1">
    <property type="entry name" value="MITOCHONDRIAL DNA REPAIR PROTEIN RECA HOMOLOG-RELATED"/>
    <property type="match status" value="1"/>
</dbReference>
<evidence type="ECO:0000256" key="9">
    <source>
        <dbReference type="ARBA" id="ARBA00023236"/>
    </source>
</evidence>
<dbReference type="SMART" id="SM00382">
    <property type="entry name" value="AAA"/>
    <property type="match status" value="1"/>
</dbReference>
<feature type="binding site" evidence="10">
    <location>
        <begin position="81"/>
        <end position="88"/>
    </location>
    <ligand>
        <name>ATP</name>
        <dbReference type="ChEBI" id="CHEBI:30616"/>
    </ligand>
</feature>
<evidence type="ECO:0000256" key="6">
    <source>
        <dbReference type="ARBA" id="ARBA00023125"/>
    </source>
</evidence>
<dbReference type="Pfam" id="PF21096">
    <property type="entry name" value="RecA_C"/>
    <property type="match status" value="1"/>
</dbReference>
<dbReference type="GO" id="GO:0009432">
    <property type="term" value="P:SOS response"/>
    <property type="evidence" value="ECO:0007669"/>
    <property type="project" value="UniProtKB-UniRule"/>
</dbReference>
<evidence type="ECO:0000313" key="16">
    <source>
        <dbReference type="EMBL" id="TDU66107.1"/>
    </source>
</evidence>
<dbReference type="InterPro" id="IPR013765">
    <property type="entry name" value="DNA_recomb/repair_RecA"/>
</dbReference>
<dbReference type="HAMAP" id="MF_00268">
    <property type="entry name" value="RecA"/>
    <property type="match status" value="1"/>
</dbReference>
<dbReference type="EMBL" id="SOCA01000009">
    <property type="protein sequence ID" value="TDU66107.1"/>
    <property type="molecule type" value="Genomic_DNA"/>
</dbReference>
<comment type="caution">
    <text evidence="16">The sequence shown here is derived from an EMBL/GenBank/DDBJ whole genome shotgun (WGS) entry which is preliminary data.</text>
</comment>
<keyword evidence="7 10" id="KW-0233">DNA recombination</keyword>
<dbReference type="FunFam" id="3.40.50.300:FF:000087">
    <property type="entry name" value="Recombinase RecA"/>
    <property type="match status" value="1"/>
</dbReference>
<dbReference type="PROSITE" id="PS50162">
    <property type="entry name" value="RECA_2"/>
    <property type="match status" value="1"/>
</dbReference>
<proteinExistence type="inferred from homology"/>
<dbReference type="PROSITE" id="PS50163">
    <property type="entry name" value="RECA_3"/>
    <property type="match status" value="1"/>
</dbReference>
<feature type="compositionally biased region" description="Low complexity" evidence="13">
    <location>
        <begin position="356"/>
        <end position="365"/>
    </location>
</feature>
<evidence type="ECO:0000256" key="3">
    <source>
        <dbReference type="ARBA" id="ARBA00022741"/>
    </source>
</evidence>
<dbReference type="NCBIfam" id="TIGR02012">
    <property type="entry name" value="tigrfam_recA"/>
    <property type="match status" value="1"/>
</dbReference>
<dbReference type="CDD" id="cd00983">
    <property type="entry name" value="RecA"/>
    <property type="match status" value="1"/>
</dbReference>
<keyword evidence="4 10" id="KW-0227">DNA damage</keyword>
<name>A0A4R7RPD3_9BACT</name>
<evidence type="ECO:0000259" key="15">
    <source>
        <dbReference type="PROSITE" id="PS50163"/>
    </source>
</evidence>
<dbReference type="InterPro" id="IPR020584">
    <property type="entry name" value="DNA_recomb/repair_RecA_CS"/>
</dbReference>
<dbReference type="GO" id="GO:0006281">
    <property type="term" value="P:DNA repair"/>
    <property type="evidence" value="ECO:0007669"/>
    <property type="project" value="UniProtKB-UniRule"/>
</dbReference>
<dbReference type="PRINTS" id="PR00142">
    <property type="entry name" value="RECA"/>
</dbReference>
<evidence type="ECO:0000256" key="10">
    <source>
        <dbReference type="HAMAP-Rule" id="MF_00268"/>
    </source>
</evidence>
<reference evidence="16 17" key="1">
    <citation type="submission" date="2019-03" db="EMBL/GenBank/DDBJ databases">
        <title>Genomic Encyclopedia of Archaeal and Bacterial Type Strains, Phase II (KMG-II): from individual species to whole genera.</title>
        <authorList>
            <person name="Goeker M."/>
        </authorList>
    </citation>
    <scope>NUCLEOTIDE SEQUENCE [LARGE SCALE GENOMIC DNA]</scope>
    <source>
        <strain evidence="16 17">ATCC 25309</strain>
    </source>
</reference>
<dbReference type="InterPro" id="IPR020588">
    <property type="entry name" value="RecA_ATP-bd"/>
</dbReference>
<dbReference type="PANTHER" id="PTHR45900">
    <property type="entry name" value="RECA"/>
    <property type="match status" value="1"/>
</dbReference>
<evidence type="ECO:0000256" key="12">
    <source>
        <dbReference type="RuleBase" id="RU004527"/>
    </source>
</evidence>
<dbReference type="GO" id="GO:0003684">
    <property type="term" value="F:damaged DNA binding"/>
    <property type="evidence" value="ECO:0007669"/>
    <property type="project" value="UniProtKB-UniRule"/>
</dbReference>
<dbReference type="SUPFAM" id="SSF52540">
    <property type="entry name" value="P-loop containing nucleoside triphosphate hydrolases"/>
    <property type="match status" value="1"/>
</dbReference>
<dbReference type="InterPro" id="IPR020587">
    <property type="entry name" value="RecA_monomer-monomer_interface"/>
</dbReference>
<evidence type="ECO:0000256" key="8">
    <source>
        <dbReference type="ARBA" id="ARBA00023204"/>
    </source>
</evidence>
<keyword evidence="6 10" id="KW-0238">DNA-binding</keyword>
<accession>A0A4R7RPD3</accession>
<dbReference type="Pfam" id="PF00154">
    <property type="entry name" value="RecA_N"/>
    <property type="match status" value="1"/>
</dbReference>
<keyword evidence="17" id="KW-1185">Reference proteome</keyword>
<keyword evidence="8 10" id="KW-0234">DNA repair</keyword>
<dbReference type="GO" id="GO:0005829">
    <property type="term" value="C:cytosol"/>
    <property type="evidence" value="ECO:0007669"/>
    <property type="project" value="TreeGrafter"/>
</dbReference>
<evidence type="ECO:0000256" key="13">
    <source>
        <dbReference type="SAM" id="MobiDB-lite"/>
    </source>
</evidence>
<feature type="region of interest" description="Disordered" evidence="13">
    <location>
        <begin position="346"/>
        <end position="365"/>
    </location>
</feature>
<dbReference type="GO" id="GO:0005524">
    <property type="term" value="F:ATP binding"/>
    <property type="evidence" value="ECO:0007669"/>
    <property type="project" value="UniProtKB-UniRule"/>
</dbReference>
<dbReference type="RefSeq" id="WP_133796845.1">
    <property type="nucleotide sequence ID" value="NZ_SOCA01000009.1"/>
</dbReference>
<dbReference type="PROSITE" id="PS00321">
    <property type="entry name" value="RECA_1"/>
    <property type="match status" value="1"/>
</dbReference>
<dbReference type="InterPro" id="IPR049261">
    <property type="entry name" value="RecA-like_C"/>
</dbReference>
<protein>
    <recommendedName>
        <fullName evidence="2 10">Protein RecA</fullName>
    </recommendedName>
    <alternativeName>
        <fullName evidence="10 11">Recombinase A</fullName>
    </alternativeName>
</protein>
<dbReference type="GO" id="GO:0006310">
    <property type="term" value="P:DNA recombination"/>
    <property type="evidence" value="ECO:0007669"/>
    <property type="project" value="UniProtKB-UniRule"/>
</dbReference>
<dbReference type="InterPro" id="IPR049428">
    <property type="entry name" value="RecA-like_N"/>
</dbReference>
<evidence type="ECO:0000256" key="2">
    <source>
        <dbReference type="ARBA" id="ARBA00015553"/>
    </source>
</evidence>
<organism evidence="16 17">
    <name type="scientific">Prosthecobacter fusiformis</name>
    <dbReference type="NCBI Taxonomy" id="48464"/>
    <lineage>
        <taxon>Bacteria</taxon>
        <taxon>Pseudomonadati</taxon>
        <taxon>Verrucomicrobiota</taxon>
        <taxon>Verrucomicrobiia</taxon>
        <taxon>Verrucomicrobiales</taxon>
        <taxon>Verrucomicrobiaceae</taxon>
        <taxon>Prosthecobacter</taxon>
    </lineage>
</organism>
<evidence type="ECO:0000256" key="5">
    <source>
        <dbReference type="ARBA" id="ARBA00022840"/>
    </source>
</evidence>
<evidence type="ECO:0000256" key="1">
    <source>
        <dbReference type="ARBA" id="ARBA00009391"/>
    </source>
</evidence>
<dbReference type="Proteomes" id="UP000295662">
    <property type="component" value="Unassembled WGS sequence"/>
</dbReference>
<dbReference type="InterPro" id="IPR027417">
    <property type="entry name" value="P-loop_NTPase"/>
</dbReference>
<feature type="domain" description="RecA family profile 1" evidence="14">
    <location>
        <begin position="51"/>
        <end position="210"/>
    </location>
</feature>
<evidence type="ECO:0000256" key="7">
    <source>
        <dbReference type="ARBA" id="ARBA00023172"/>
    </source>
</evidence>
<keyword evidence="5 10" id="KW-0067">ATP-binding</keyword>
<comment type="function">
    <text evidence="10">Can catalyze the hydrolysis of ATP in the presence of single-stranded DNA, the ATP-dependent uptake of single-stranded DNA by duplex DNA, and the ATP-dependent hybridization of homologous single-stranded DNAs. It interacts with LexA causing its activation and leading to its autocatalytic cleavage.</text>
</comment>
<keyword evidence="10" id="KW-0963">Cytoplasm</keyword>
<evidence type="ECO:0000256" key="4">
    <source>
        <dbReference type="ARBA" id="ARBA00022763"/>
    </source>
</evidence>
<dbReference type="InterPro" id="IPR003593">
    <property type="entry name" value="AAA+_ATPase"/>
</dbReference>
<gene>
    <name evidence="10" type="primary">recA</name>
    <name evidence="16" type="ORF">EI77_03844</name>
</gene>
<evidence type="ECO:0000256" key="11">
    <source>
        <dbReference type="RuleBase" id="RU000526"/>
    </source>
</evidence>
<evidence type="ECO:0000259" key="14">
    <source>
        <dbReference type="PROSITE" id="PS50162"/>
    </source>
</evidence>